<gene>
    <name evidence="2" type="ORF">D0T12_19600</name>
</gene>
<evidence type="ECO:0000259" key="1">
    <source>
        <dbReference type="Pfam" id="PF08545"/>
    </source>
</evidence>
<accession>A0A372GG00</accession>
<feature type="domain" description="Beta-ketoacyl-[acyl-carrier-protein] synthase III N-terminal" evidence="1">
    <location>
        <begin position="120"/>
        <end position="175"/>
    </location>
</feature>
<dbReference type="InterPro" id="IPR016039">
    <property type="entry name" value="Thiolase-like"/>
</dbReference>
<sequence>MNGTTVQLRAPRYVLGEIEEAHSAIPGLAERIAEFQILPKPGFWGWGNIRRTEKGVEALAVDTGAATLRAAGITPAAVDALVLCSTRIPVDTRNHGLFVQTVMTGLGLDRADFVGVTLGRCLNLLSALRVATSMVVGGLHRCVLVITTDRAEDADRVEKFALFSDGAASCLVMDARDGTACTGPDDSVFEIAGSAAAHDIHRLEWRNEIDSDLSREVNDRLLKPAGLAVEDIAGLFHSNIFRPIVTLKEMQAGFARAQLFTDNVARIGHCFAADPLINLVDQATAHRLHDGRHYLMAASVPGSRVGVLLRKNTP</sequence>
<evidence type="ECO:0000313" key="2">
    <source>
        <dbReference type="EMBL" id="RFS84325.1"/>
    </source>
</evidence>
<dbReference type="InterPro" id="IPR013751">
    <property type="entry name" value="ACP_syn_III_N"/>
</dbReference>
<protein>
    <submittedName>
        <fullName evidence="2">3-oxoacyl-ACP synthase</fullName>
    </submittedName>
</protein>
<organism evidence="2 3">
    <name type="scientific">Actinomadura spongiicola</name>
    <dbReference type="NCBI Taxonomy" id="2303421"/>
    <lineage>
        <taxon>Bacteria</taxon>
        <taxon>Bacillati</taxon>
        <taxon>Actinomycetota</taxon>
        <taxon>Actinomycetes</taxon>
        <taxon>Streptosporangiales</taxon>
        <taxon>Thermomonosporaceae</taxon>
        <taxon>Actinomadura</taxon>
    </lineage>
</organism>
<reference evidence="2 3" key="1">
    <citation type="submission" date="2018-08" db="EMBL/GenBank/DDBJ databases">
        <title>Actinomadura spongicola sp. nov., isolated from marine sponge Leucetta chagosensis.</title>
        <authorList>
            <person name="Li L."/>
            <person name="Lin H.W."/>
        </authorList>
    </citation>
    <scope>NUCLEOTIDE SEQUENCE [LARGE SCALE GENOMIC DNA]</scope>
    <source>
        <strain evidence="2 3">LHW52907</strain>
    </source>
</reference>
<proteinExistence type="predicted"/>
<dbReference type="SUPFAM" id="SSF53901">
    <property type="entry name" value="Thiolase-like"/>
    <property type="match status" value="1"/>
</dbReference>
<dbReference type="RefSeq" id="WP_117401015.1">
    <property type="nucleotide sequence ID" value="NZ_QVNQ01000005.1"/>
</dbReference>
<evidence type="ECO:0000313" key="3">
    <source>
        <dbReference type="Proteomes" id="UP000262882"/>
    </source>
</evidence>
<dbReference type="GO" id="GO:0016746">
    <property type="term" value="F:acyltransferase activity"/>
    <property type="evidence" value="ECO:0007669"/>
    <property type="project" value="InterPro"/>
</dbReference>
<name>A0A372GG00_9ACTN</name>
<dbReference type="OrthoDB" id="2636646at2"/>
<keyword evidence="3" id="KW-1185">Reference proteome</keyword>
<dbReference type="EMBL" id="QVNQ01000005">
    <property type="protein sequence ID" value="RFS84325.1"/>
    <property type="molecule type" value="Genomic_DNA"/>
</dbReference>
<comment type="caution">
    <text evidence="2">The sequence shown here is derived from an EMBL/GenBank/DDBJ whole genome shotgun (WGS) entry which is preliminary data.</text>
</comment>
<dbReference type="AlphaFoldDB" id="A0A372GG00"/>
<dbReference type="Proteomes" id="UP000262882">
    <property type="component" value="Unassembled WGS sequence"/>
</dbReference>
<dbReference type="Pfam" id="PF08545">
    <property type="entry name" value="ACP_syn_III"/>
    <property type="match status" value="1"/>
</dbReference>
<dbReference type="Gene3D" id="3.40.47.10">
    <property type="match status" value="2"/>
</dbReference>